<dbReference type="EMBL" id="NBSK02000008">
    <property type="protein sequence ID" value="KAJ0189546.1"/>
    <property type="molecule type" value="Genomic_DNA"/>
</dbReference>
<dbReference type="Proteomes" id="UP000235145">
    <property type="component" value="Unassembled WGS sequence"/>
</dbReference>
<name>A0A9R1WVV9_LACSA</name>
<keyword evidence="2" id="KW-1185">Reference proteome</keyword>
<reference evidence="1 2" key="1">
    <citation type="journal article" date="2017" name="Nat. Commun.">
        <title>Genome assembly with in vitro proximity ligation data and whole-genome triplication in lettuce.</title>
        <authorList>
            <person name="Reyes-Chin-Wo S."/>
            <person name="Wang Z."/>
            <person name="Yang X."/>
            <person name="Kozik A."/>
            <person name="Arikit S."/>
            <person name="Song C."/>
            <person name="Xia L."/>
            <person name="Froenicke L."/>
            <person name="Lavelle D.O."/>
            <person name="Truco M.J."/>
            <person name="Xia R."/>
            <person name="Zhu S."/>
            <person name="Xu C."/>
            <person name="Xu H."/>
            <person name="Xu X."/>
            <person name="Cox K."/>
            <person name="Korf I."/>
            <person name="Meyers B.C."/>
            <person name="Michelmore R.W."/>
        </authorList>
    </citation>
    <scope>NUCLEOTIDE SEQUENCE [LARGE SCALE GENOMIC DNA]</scope>
    <source>
        <strain evidence="2">cv. Salinas</strain>
        <tissue evidence="1">Seedlings</tissue>
    </source>
</reference>
<proteinExistence type="predicted"/>
<organism evidence="1 2">
    <name type="scientific">Lactuca sativa</name>
    <name type="common">Garden lettuce</name>
    <dbReference type="NCBI Taxonomy" id="4236"/>
    <lineage>
        <taxon>Eukaryota</taxon>
        <taxon>Viridiplantae</taxon>
        <taxon>Streptophyta</taxon>
        <taxon>Embryophyta</taxon>
        <taxon>Tracheophyta</taxon>
        <taxon>Spermatophyta</taxon>
        <taxon>Magnoliopsida</taxon>
        <taxon>eudicotyledons</taxon>
        <taxon>Gunneridae</taxon>
        <taxon>Pentapetalae</taxon>
        <taxon>asterids</taxon>
        <taxon>campanulids</taxon>
        <taxon>Asterales</taxon>
        <taxon>Asteraceae</taxon>
        <taxon>Cichorioideae</taxon>
        <taxon>Cichorieae</taxon>
        <taxon>Lactucinae</taxon>
        <taxon>Lactuca</taxon>
    </lineage>
</organism>
<evidence type="ECO:0000313" key="1">
    <source>
        <dbReference type="EMBL" id="KAJ0189546.1"/>
    </source>
</evidence>
<evidence type="ECO:0000313" key="2">
    <source>
        <dbReference type="Proteomes" id="UP000235145"/>
    </source>
</evidence>
<sequence>MCFILQFGTTLKKQSPCQRWPSLTNKIARQQRFWVPVAVPYRPYLTTLPHLQDRRVAVAWKAANVKTGTTVVLFGLGAIRKAV</sequence>
<dbReference type="AlphaFoldDB" id="A0A9R1WVV9"/>
<accession>A0A9R1WVV9</accession>
<comment type="caution">
    <text evidence="1">The sequence shown here is derived from an EMBL/GenBank/DDBJ whole genome shotgun (WGS) entry which is preliminary data.</text>
</comment>
<protein>
    <submittedName>
        <fullName evidence="1">Uncharacterized protein</fullName>
    </submittedName>
</protein>
<gene>
    <name evidence="1" type="ORF">LSAT_V11C800426800</name>
</gene>